<protein>
    <submittedName>
        <fullName evidence="1">Uncharacterized protein</fullName>
    </submittedName>
</protein>
<accession>A0ABV7B0H7</accession>
<organism evidence="1 2">
    <name type="scientific">Halomonas tibetensis</name>
    <dbReference type="NCBI Taxonomy" id="2259590"/>
    <lineage>
        <taxon>Bacteria</taxon>
        <taxon>Pseudomonadati</taxon>
        <taxon>Pseudomonadota</taxon>
        <taxon>Gammaproteobacteria</taxon>
        <taxon>Oceanospirillales</taxon>
        <taxon>Halomonadaceae</taxon>
        <taxon>Halomonas</taxon>
    </lineage>
</organism>
<sequence length="54" mass="6150">MRERLEHYQVFLYPAAILAGPDASPEKERFDTSSGLDVGKEAHDDCELVRRNIC</sequence>
<dbReference type="EMBL" id="JBHRSQ010000006">
    <property type="protein sequence ID" value="MFC2990951.1"/>
    <property type="molecule type" value="Genomic_DNA"/>
</dbReference>
<dbReference type="Proteomes" id="UP001595386">
    <property type="component" value="Unassembled WGS sequence"/>
</dbReference>
<proteinExistence type="predicted"/>
<comment type="caution">
    <text evidence="1">The sequence shown here is derived from an EMBL/GenBank/DDBJ whole genome shotgun (WGS) entry which is preliminary data.</text>
</comment>
<keyword evidence="2" id="KW-1185">Reference proteome</keyword>
<gene>
    <name evidence="1" type="ORF">ACFODV_02770</name>
</gene>
<name>A0ABV7B0H7_9GAMM</name>
<evidence type="ECO:0000313" key="2">
    <source>
        <dbReference type="Proteomes" id="UP001595386"/>
    </source>
</evidence>
<dbReference type="RefSeq" id="WP_379754262.1">
    <property type="nucleotide sequence ID" value="NZ_JBHRSQ010000006.1"/>
</dbReference>
<reference evidence="2" key="1">
    <citation type="journal article" date="2019" name="Int. J. Syst. Evol. Microbiol.">
        <title>The Global Catalogue of Microorganisms (GCM) 10K type strain sequencing project: providing services to taxonomists for standard genome sequencing and annotation.</title>
        <authorList>
            <consortium name="The Broad Institute Genomics Platform"/>
            <consortium name="The Broad Institute Genome Sequencing Center for Infectious Disease"/>
            <person name="Wu L."/>
            <person name="Ma J."/>
        </authorList>
    </citation>
    <scope>NUCLEOTIDE SEQUENCE [LARGE SCALE GENOMIC DNA]</scope>
    <source>
        <strain evidence="2">KCTC 52660</strain>
    </source>
</reference>
<evidence type="ECO:0000313" key="1">
    <source>
        <dbReference type="EMBL" id="MFC2990951.1"/>
    </source>
</evidence>